<proteinExistence type="predicted"/>
<protein>
    <submittedName>
        <fullName evidence="1">Uncharacterized protein</fullName>
    </submittedName>
</protein>
<feature type="non-terminal residue" evidence="1">
    <location>
        <position position="1"/>
    </location>
</feature>
<dbReference type="PANTHER" id="PTHR42926">
    <property type="match status" value="1"/>
</dbReference>
<dbReference type="Proteomes" id="UP001206878">
    <property type="component" value="Unassembled WGS sequence"/>
</dbReference>
<organism evidence="1 2">
    <name type="scientific">Escherichia marmotae</name>
    <dbReference type="NCBI Taxonomy" id="1499973"/>
    <lineage>
        <taxon>Bacteria</taxon>
        <taxon>Pseudomonadati</taxon>
        <taxon>Pseudomonadota</taxon>
        <taxon>Gammaproteobacteria</taxon>
        <taxon>Enterobacterales</taxon>
        <taxon>Enterobacteriaceae</taxon>
        <taxon>Escherichia</taxon>
    </lineage>
</organism>
<accession>A0AAW5MZI8</accession>
<dbReference type="AlphaFoldDB" id="A0AAW5MZI8"/>
<gene>
    <name evidence="1" type="ORF">NVV43_25625</name>
</gene>
<dbReference type="PANTHER" id="PTHR42926:SF1">
    <property type="entry name" value="CIRCADIAN CLOCK OSCILLATOR PROTEIN KAIC 1"/>
    <property type="match status" value="1"/>
</dbReference>
<evidence type="ECO:0000313" key="1">
    <source>
        <dbReference type="EMBL" id="MCR6678885.1"/>
    </source>
</evidence>
<dbReference type="EMBL" id="JANPXH010000546">
    <property type="protein sequence ID" value="MCR6678885.1"/>
    <property type="molecule type" value="Genomic_DNA"/>
</dbReference>
<dbReference type="InterPro" id="IPR051347">
    <property type="entry name" value="Circadian_clock_KaiC-rel"/>
</dbReference>
<evidence type="ECO:0000313" key="2">
    <source>
        <dbReference type="Proteomes" id="UP001206878"/>
    </source>
</evidence>
<name>A0AAW5MZI8_9ESCH</name>
<dbReference type="Gene3D" id="3.40.50.300">
    <property type="entry name" value="P-loop containing nucleotide triphosphate hydrolases"/>
    <property type="match status" value="1"/>
</dbReference>
<feature type="non-terminal residue" evidence="1">
    <location>
        <position position="92"/>
    </location>
</feature>
<dbReference type="InterPro" id="IPR027417">
    <property type="entry name" value="P-loop_NTPase"/>
</dbReference>
<comment type="caution">
    <text evidence="1">The sequence shown here is derived from an EMBL/GenBank/DDBJ whole genome shotgun (WGS) entry which is preliminary data.</text>
</comment>
<reference evidence="1" key="1">
    <citation type="submission" date="2022-07" db="EMBL/GenBank/DDBJ databases">
        <title>Diversity of ethanolamine utilization by human commensal Escherichia coli.</title>
        <authorList>
            <person name="Jubelin G."/>
        </authorList>
    </citation>
    <scope>NUCLEOTIDE SEQUENCE</scope>
    <source>
        <strain evidence="1">S1</strain>
    </source>
</reference>
<sequence length="92" mass="10564">GWSLDGIDVFELVDGAHRDPDAEQSILYPSEVELGEPIRSVTTQIERLKPQRVVFDSLSEMRLLAQDPLRYRRQILALKHFFANRACTVLLL</sequence>